<feature type="transmembrane region" description="Helical" evidence="6">
    <location>
        <begin position="345"/>
        <end position="363"/>
    </location>
</feature>
<keyword evidence="5 6" id="KW-0472">Membrane</keyword>
<feature type="transmembrane region" description="Helical" evidence="6">
    <location>
        <begin position="171"/>
        <end position="194"/>
    </location>
</feature>
<dbReference type="PANTHER" id="PTHR43652:SF6">
    <property type="entry name" value="ARGININE REPRESSOR"/>
    <property type="match status" value="1"/>
</dbReference>
<feature type="transmembrane region" description="Helical" evidence="6">
    <location>
        <begin position="416"/>
        <end position="438"/>
    </location>
</feature>
<evidence type="ECO:0000256" key="2">
    <source>
        <dbReference type="ARBA" id="ARBA00022475"/>
    </source>
</evidence>
<feature type="transmembrane region" description="Helical" evidence="6">
    <location>
        <begin position="148"/>
        <end position="164"/>
    </location>
</feature>
<feature type="transmembrane region" description="Helical" evidence="6">
    <location>
        <begin position="206"/>
        <end position="228"/>
    </location>
</feature>
<dbReference type="InterPro" id="IPR051679">
    <property type="entry name" value="DASS-Related_Transporters"/>
</dbReference>
<keyword evidence="8" id="KW-1185">Reference proteome</keyword>
<dbReference type="PANTHER" id="PTHR43652">
    <property type="entry name" value="BASIC AMINO ACID ANTIPORTER YFCC-RELATED"/>
    <property type="match status" value="1"/>
</dbReference>
<protein>
    <submittedName>
        <fullName evidence="7">C4-dicarboxylate ABC transporter</fullName>
    </submittedName>
</protein>
<evidence type="ECO:0000256" key="6">
    <source>
        <dbReference type="SAM" id="Phobius"/>
    </source>
</evidence>
<name>A0A679I9U2_9ENTE</name>
<evidence type="ECO:0000313" key="8">
    <source>
        <dbReference type="Proteomes" id="UP000502998"/>
    </source>
</evidence>
<dbReference type="AlphaFoldDB" id="A0A679I9U2"/>
<dbReference type="EMBL" id="AP022822">
    <property type="protein sequence ID" value="BCA84799.1"/>
    <property type="molecule type" value="Genomic_DNA"/>
</dbReference>
<feature type="transmembrane region" description="Helical" evidence="6">
    <location>
        <begin position="12"/>
        <end position="35"/>
    </location>
</feature>
<dbReference type="GO" id="GO:0005886">
    <property type="term" value="C:plasma membrane"/>
    <property type="evidence" value="ECO:0007669"/>
    <property type="project" value="UniProtKB-SubCell"/>
</dbReference>
<dbReference type="Pfam" id="PF03606">
    <property type="entry name" value="DcuC"/>
    <property type="match status" value="1"/>
</dbReference>
<proteinExistence type="predicted"/>
<sequence length="470" mass="49715">MEVTQSKQKKKFVFPHSYTLIFCLIIAAAILTWIIPSGQFETVVENINGTEKTTVIPGTYHQIAKAGYGQGIGAILKAPAAGIISAVEVVAFVLVVGGAFGVILKTGAVDRALFSLATSLGDKGILVIPLSMVLFSLGGSTFGMSEEVIPLFAVFISLMFSLGYDSMTAILILFLGTQVGYVGSTINPFNVLIAQGVAGVHGNPLLWYRVICWVILTIISIVFTMNYARKVKTNPESSIVYASDQLVKNKFQNFQQDQPFSSGDKLIVAGFIGGLGVMIWGIIVQGWYMVEISALFVALALFAGVVAKFGQKKIAEAFVEGCADFAYAAVIIGLARGVLVILENGMIIDTILNSLATLLGGLPKAMFSTILLGAQVLVTFFVPSSSGAAALTMPVMAPLGDLLGINRDVIVLSNQFGNGLMNIISPTGGVLLAGLAIAEINFSKWFKVGLKAFGILTVAAAILLYVATLF</sequence>
<feature type="transmembrane region" description="Helical" evidence="6">
    <location>
        <begin position="83"/>
        <end position="104"/>
    </location>
</feature>
<keyword evidence="4 6" id="KW-1133">Transmembrane helix</keyword>
<dbReference type="RefSeq" id="WP_173102178.1">
    <property type="nucleotide sequence ID" value="NZ_AP022822.1"/>
</dbReference>
<dbReference type="InterPro" id="IPR018385">
    <property type="entry name" value="C4_dicarb_anaerob_car-like"/>
</dbReference>
<reference evidence="7 8" key="1">
    <citation type="submission" date="2020-02" db="EMBL/GenBank/DDBJ databases">
        <title>Characterization of vanA genotype vancomycin-resistant Enterococcus saigonensis VE80.</title>
        <authorList>
            <person name="Harada T."/>
            <person name="Motooka D."/>
            <person name="Nakamura S."/>
            <person name="Yamamoto Y."/>
            <person name="Kawahara R."/>
            <person name="Kawatsu K."/>
        </authorList>
    </citation>
    <scope>NUCLEOTIDE SEQUENCE [LARGE SCALE GENOMIC DNA]</scope>
    <source>
        <strain evidence="7 8">VE80</strain>
    </source>
</reference>
<feature type="transmembrane region" description="Helical" evidence="6">
    <location>
        <begin position="317"/>
        <end position="339"/>
    </location>
</feature>
<keyword evidence="3 6" id="KW-0812">Transmembrane</keyword>
<evidence type="ECO:0000256" key="3">
    <source>
        <dbReference type="ARBA" id="ARBA00022692"/>
    </source>
</evidence>
<accession>A0A679I9U2</accession>
<keyword evidence="2" id="KW-1003">Cell membrane</keyword>
<evidence type="ECO:0000256" key="4">
    <source>
        <dbReference type="ARBA" id="ARBA00022989"/>
    </source>
</evidence>
<feature type="transmembrane region" description="Helical" evidence="6">
    <location>
        <begin position="292"/>
        <end position="310"/>
    </location>
</feature>
<organism evidence="7 8">
    <name type="scientific">Enterococcus saigonensis</name>
    <dbReference type="NCBI Taxonomy" id="1805431"/>
    <lineage>
        <taxon>Bacteria</taxon>
        <taxon>Bacillati</taxon>
        <taxon>Bacillota</taxon>
        <taxon>Bacilli</taxon>
        <taxon>Lactobacillales</taxon>
        <taxon>Enterococcaceae</taxon>
        <taxon>Enterococcus</taxon>
    </lineage>
</organism>
<feature type="transmembrane region" description="Helical" evidence="6">
    <location>
        <begin position="450"/>
        <end position="468"/>
    </location>
</feature>
<feature type="transmembrane region" description="Helical" evidence="6">
    <location>
        <begin position="125"/>
        <end position="142"/>
    </location>
</feature>
<comment type="subcellular location">
    <subcellularLocation>
        <location evidence="1">Cell membrane</location>
        <topology evidence="1">Multi-pass membrane protein</topology>
    </subcellularLocation>
</comment>
<dbReference type="Proteomes" id="UP000502998">
    <property type="component" value="Chromosome"/>
</dbReference>
<evidence type="ECO:0000313" key="7">
    <source>
        <dbReference type="EMBL" id="BCA84799.1"/>
    </source>
</evidence>
<feature type="transmembrane region" description="Helical" evidence="6">
    <location>
        <begin position="370"/>
        <end position="396"/>
    </location>
</feature>
<dbReference type="KEGG" id="esg:EsVE80_03220"/>
<evidence type="ECO:0000256" key="5">
    <source>
        <dbReference type="ARBA" id="ARBA00023136"/>
    </source>
</evidence>
<feature type="transmembrane region" description="Helical" evidence="6">
    <location>
        <begin position="266"/>
        <end position="286"/>
    </location>
</feature>
<evidence type="ECO:0000256" key="1">
    <source>
        <dbReference type="ARBA" id="ARBA00004651"/>
    </source>
</evidence>
<gene>
    <name evidence="7" type="ORF">EsVE80_03220</name>
</gene>